<dbReference type="RefSeq" id="WP_189090908.1">
    <property type="nucleotide sequence ID" value="NZ_BMQL01000013.1"/>
</dbReference>
<dbReference type="InterPro" id="IPR013096">
    <property type="entry name" value="Cupin_2"/>
</dbReference>
<dbReference type="PANTHER" id="PTHR36440">
    <property type="entry name" value="PUTATIVE (AFU_ORTHOLOGUE AFUA_8G07350)-RELATED"/>
    <property type="match status" value="1"/>
</dbReference>
<comment type="caution">
    <text evidence="2">The sequence shown here is derived from an EMBL/GenBank/DDBJ whole genome shotgun (WGS) entry which is preliminary data.</text>
</comment>
<keyword evidence="3" id="KW-1185">Reference proteome</keyword>
<reference evidence="2" key="2">
    <citation type="submission" date="2020-09" db="EMBL/GenBank/DDBJ databases">
        <authorList>
            <person name="Sun Q."/>
            <person name="Ohkuma M."/>
        </authorList>
    </citation>
    <scope>NUCLEOTIDE SEQUENCE</scope>
    <source>
        <strain evidence="2">JCM 31311</strain>
    </source>
</reference>
<dbReference type="Gene3D" id="2.60.120.10">
    <property type="entry name" value="Jelly Rolls"/>
    <property type="match status" value="1"/>
</dbReference>
<evidence type="ECO:0000313" key="2">
    <source>
        <dbReference type="EMBL" id="GGR11554.1"/>
    </source>
</evidence>
<feature type="domain" description="Cupin type-1" evidence="1">
    <location>
        <begin position="14"/>
        <end position="143"/>
    </location>
</feature>
<evidence type="ECO:0000259" key="1">
    <source>
        <dbReference type="SMART" id="SM00835"/>
    </source>
</evidence>
<dbReference type="Proteomes" id="UP000603865">
    <property type="component" value="Unassembled WGS sequence"/>
</dbReference>
<sequence>MNPTPQTAPVPRLIRADQGNRIINVHDEVTFKLTGPDTGGVFALGLATTQPGGGPPPHRHSREDELFIVVEGEIQCGTVNGWLTARAGDVVYLPAGSVHTFHNASDAVAKHWILVTPPGFETFFERFTNVLNAAQGGAPDMAALHAAAGDFGIDLLPPHALPAR</sequence>
<organism evidence="2 3">
    <name type="scientific">Deinococcus ruber</name>
    <dbReference type="NCBI Taxonomy" id="1848197"/>
    <lineage>
        <taxon>Bacteria</taxon>
        <taxon>Thermotogati</taxon>
        <taxon>Deinococcota</taxon>
        <taxon>Deinococci</taxon>
        <taxon>Deinococcales</taxon>
        <taxon>Deinococcaceae</taxon>
        <taxon>Deinococcus</taxon>
    </lineage>
</organism>
<proteinExistence type="predicted"/>
<name>A0A918F612_9DEIO</name>
<dbReference type="SUPFAM" id="SSF51182">
    <property type="entry name" value="RmlC-like cupins"/>
    <property type="match status" value="1"/>
</dbReference>
<evidence type="ECO:0000313" key="3">
    <source>
        <dbReference type="Proteomes" id="UP000603865"/>
    </source>
</evidence>
<dbReference type="PANTHER" id="PTHR36440:SF1">
    <property type="entry name" value="PUTATIVE (AFU_ORTHOLOGUE AFUA_8G07350)-RELATED"/>
    <property type="match status" value="1"/>
</dbReference>
<accession>A0A918F612</accession>
<dbReference type="InterPro" id="IPR011051">
    <property type="entry name" value="RmlC_Cupin_sf"/>
</dbReference>
<dbReference type="InterPro" id="IPR053146">
    <property type="entry name" value="QDO-like"/>
</dbReference>
<dbReference type="EMBL" id="BMQL01000013">
    <property type="protein sequence ID" value="GGR11554.1"/>
    <property type="molecule type" value="Genomic_DNA"/>
</dbReference>
<dbReference type="InterPro" id="IPR014710">
    <property type="entry name" value="RmlC-like_jellyroll"/>
</dbReference>
<dbReference type="SMART" id="SM00835">
    <property type="entry name" value="Cupin_1"/>
    <property type="match status" value="1"/>
</dbReference>
<dbReference type="AlphaFoldDB" id="A0A918F612"/>
<protein>
    <recommendedName>
        <fullName evidence="1">Cupin type-1 domain-containing protein</fullName>
    </recommendedName>
</protein>
<dbReference type="Pfam" id="PF07883">
    <property type="entry name" value="Cupin_2"/>
    <property type="match status" value="1"/>
</dbReference>
<reference evidence="2" key="1">
    <citation type="journal article" date="2014" name="Int. J. Syst. Evol. Microbiol.">
        <title>Complete genome sequence of Corynebacterium casei LMG S-19264T (=DSM 44701T), isolated from a smear-ripened cheese.</title>
        <authorList>
            <consortium name="US DOE Joint Genome Institute (JGI-PGF)"/>
            <person name="Walter F."/>
            <person name="Albersmeier A."/>
            <person name="Kalinowski J."/>
            <person name="Ruckert C."/>
        </authorList>
    </citation>
    <scope>NUCLEOTIDE SEQUENCE</scope>
    <source>
        <strain evidence="2">JCM 31311</strain>
    </source>
</reference>
<gene>
    <name evidence="2" type="ORF">GCM10008957_25630</name>
</gene>
<dbReference type="InterPro" id="IPR006045">
    <property type="entry name" value="Cupin_1"/>
</dbReference>